<evidence type="ECO:0000256" key="1">
    <source>
        <dbReference type="SAM" id="MobiDB-lite"/>
    </source>
</evidence>
<organism evidence="2 3">
    <name type="scientific">Bos mutus</name>
    <name type="common">wild yak</name>
    <dbReference type="NCBI Taxonomy" id="72004"/>
    <lineage>
        <taxon>Eukaryota</taxon>
        <taxon>Metazoa</taxon>
        <taxon>Chordata</taxon>
        <taxon>Craniata</taxon>
        <taxon>Vertebrata</taxon>
        <taxon>Euteleostomi</taxon>
        <taxon>Mammalia</taxon>
        <taxon>Eutheria</taxon>
        <taxon>Laurasiatheria</taxon>
        <taxon>Artiodactyla</taxon>
        <taxon>Ruminantia</taxon>
        <taxon>Pecora</taxon>
        <taxon>Bovidae</taxon>
        <taxon>Bovinae</taxon>
        <taxon>Bos</taxon>
    </lineage>
</organism>
<accession>A0A6B0S2H4</accession>
<evidence type="ECO:0000313" key="2">
    <source>
        <dbReference type="EMBL" id="MXQ94156.1"/>
    </source>
</evidence>
<proteinExistence type="predicted"/>
<name>A0A6B0S2H4_9CETA</name>
<feature type="compositionally biased region" description="Basic and acidic residues" evidence="1">
    <location>
        <begin position="44"/>
        <end position="55"/>
    </location>
</feature>
<reference evidence="2" key="1">
    <citation type="submission" date="2019-10" db="EMBL/GenBank/DDBJ databases">
        <title>The sequence and de novo assembly of the wild yak genome.</title>
        <authorList>
            <person name="Liu Y."/>
        </authorList>
    </citation>
    <scope>NUCLEOTIDE SEQUENCE [LARGE SCALE GENOMIC DNA]</scope>
    <source>
        <strain evidence="2">WY2019</strain>
    </source>
</reference>
<sequence length="149" mass="16074">MSLTLRPPGCHSLSFADSGCDSAKESRAAEAQPSQQTSPSPQNRLRDLSQPEHKGGRGLHLGEATGDQVQALGQTAAPGRAIRRERGEGKPGLQLSLHISRHSEIVSGDQHHHRGKEKEDYDKLSTPPHLPGTHTADDLGNQVRNQMSV</sequence>
<dbReference type="Proteomes" id="UP000322234">
    <property type="component" value="Unassembled WGS sequence"/>
</dbReference>
<dbReference type="AlphaFoldDB" id="A0A6B0S2H4"/>
<keyword evidence="3" id="KW-1185">Reference proteome</keyword>
<feature type="compositionally biased region" description="Low complexity" evidence="1">
    <location>
        <begin position="32"/>
        <end position="42"/>
    </location>
</feature>
<comment type="caution">
    <text evidence="2">The sequence shown here is derived from an EMBL/GenBank/DDBJ whole genome shotgun (WGS) entry which is preliminary data.</text>
</comment>
<dbReference type="EMBL" id="VBQZ03000106">
    <property type="protein sequence ID" value="MXQ94156.1"/>
    <property type="molecule type" value="Genomic_DNA"/>
</dbReference>
<protein>
    <submittedName>
        <fullName evidence="2">Uncharacterized protein</fullName>
    </submittedName>
</protein>
<feature type="region of interest" description="Disordered" evidence="1">
    <location>
        <begin position="1"/>
        <end position="149"/>
    </location>
</feature>
<gene>
    <name evidence="2" type="ORF">E5288_WYG010393</name>
</gene>
<evidence type="ECO:0000313" key="3">
    <source>
        <dbReference type="Proteomes" id="UP000322234"/>
    </source>
</evidence>